<dbReference type="OrthoDB" id="9768004at2"/>
<dbReference type="PANTHER" id="PTHR23150:SF19">
    <property type="entry name" value="FORMYLGLYCINE-GENERATING ENZYME"/>
    <property type="match status" value="1"/>
</dbReference>
<evidence type="ECO:0000259" key="1">
    <source>
        <dbReference type="Pfam" id="PF03781"/>
    </source>
</evidence>
<reference evidence="2 3" key="1">
    <citation type="submission" date="2018-11" db="EMBL/GenBank/DDBJ databases">
        <title>Draft genome sequence of Ferruginibacter sp. BO-59.</title>
        <authorList>
            <person name="Im W.T."/>
        </authorList>
    </citation>
    <scope>NUCLEOTIDE SEQUENCE [LARGE SCALE GENOMIC DNA]</scope>
    <source>
        <strain evidence="2 3">BO-59</strain>
    </source>
</reference>
<dbReference type="InterPro" id="IPR051043">
    <property type="entry name" value="Sulfatase_Mod_Factor_Kinase"/>
</dbReference>
<name>A0A3M9N8A6_9BACT</name>
<dbReference type="SUPFAM" id="SSF56436">
    <property type="entry name" value="C-type lectin-like"/>
    <property type="match status" value="1"/>
</dbReference>
<dbReference type="AlphaFoldDB" id="A0A3M9N8A6"/>
<dbReference type="EMBL" id="RJJR01000018">
    <property type="protein sequence ID" value="RNI33595.1"/>
    <property type="molecule type" value="Genomic_DNA"/>
</dbReference>
<proteinExistence type="predicted"/>
<accession>A0A3M9N8A6</accession>
<dbReference type="Proteomes" id="UP000267223">
    <property type="component" value="Unassembled WGS sequence"/>
</dbReference>
<feature type="domain" description="Sulfatase-modifying factor enzyme-like" evidence="1">
    <location>
        <begin position="84"/>
        <end position="389"/>
    </location>
</feature>
<dbReference type="Pfam" id="PF03781">
    <property type="entry name" value="FGE-sulfatase"/>
    <property type="match status" value="1"/>
</dbReference>
<dbReference type="GO" id="GO:0120147">
    <property type="term" value="F:formylglycine-generating oxidase activity"/>
    <property type="evidence" value="ECO:0007669"/>
    <property type="project" value="TreeGrafter"/>
</dbReference>
<dbReference type="InterPro" id="IPR016187">
    <property type="entry name" value="CTDL_fold"/>
</dbReference>
<dbReference type="InterPro" id="IPR005532">
    <property type="entry name" value="SUMF_dom"/>
</dbReference>
<dbReference type="PANTHER" id="PTHR23150">
    <property type="entry name" value="SULFATASE MODIFYING FACTOR 1, 2"/>
    <property type="match status" value="1"/>
</dbReference>
<keyword evidence="3" id="KW-1185">Reference proteome</keyword>
<organism evidence="2 3">
    <name type="scientific">Hanamia caeni</name>
    <dbReference type="NCBI Taxonomy" id="2294116"/>
    <lineage>
        <taxon>Bacteria</taxon>
        <taxon>Pseudomonadati</taxon>
        <taxon>Bacteroidota</taxon>
        <taxon>Chitinophagia</taxon>
        <taxon>Chitinophagales</taxon>
        <taxon>Chitinophagaceae</taxon>
        <taxon>Hanamia</taxon>
    </lineage>
</organism>
<sequence length="393" mass="44217">MLFNTSSFSKFPKNSKSLKYIKFVFFFIVLITFLGCSGFNNTQTKSSYVTAKNDTGTSCMMVPARFCYTSFDSSLKFNVDPSFKGMVLIKGGLFMMGGNNSQASSDEYPKHKVQVRSFWMDANEVTNAEFAKFVKATHYVTTAERKPDWEEMKSTLPPGTSKPPDSVLVAASLVFRQTSGPVNLNDYSQWWSWVKAADWKHPEGPGSGIDGKENYPVVQVSWYDAVAYCKWAGKRLPTEAEWEYAARGGLKNGIYPWGNESINSGKAKANSWGGNFPYYNDKKDGYAKLAPVKSFSANGYGLYDMAGNVWEWCSDWYDAYYYQSFKTIAINPQGPEKSFDPQDPYTPKKSLRGGSFLCNDAYCSGYRVARRMKSSPDTGLEHVGFRCVKDEKQ</sequence>
<protein>
    <submittedName>
        <fullName evidence="2">Formylglycine-generating enzyme family protein</fullName>
    </submittedName>
</protein>
<dbReference type="Gene3D" id="3.90.1580.10">
    <property type="entry name" value="paralog of FGE (formylglycine-generating enzyme)"/>
    <property type="match status" value="1"/>
</dbReference>
<evidence type="ECO:0000313" key="2">
    <source>
        <dbReference type="EMBL" id="RNI33595.1"/>
    </source>
</evidence>
<dbReference type="InterPro" id="IPR042095">
    <property type="entry name" value="SUMF_sf"/>
</dbReference>
<gene>
    <name evidence="2" type="ORF">EFY79_18415</name>
</gene>
<evidence type="ECO:0000313" key="3">
    <source>
        <dbReference type="Proteomes" id="UP000267223"/>
    </source>
</evidence>
<comment type="caution">
    <text evidence="2">The sequence shown here is derived from an EMBL/GenBank/DDBJ whole genome shotgun (WGS) entry which is preliminary data.</text>
</comment>